<comment type="caution">
    <text evidence="1">The sequence shown here is derived from an EMBL/GenBank/DDBJ whole genome shotgun (WGS) entry which is preliminary data.</text>
</comment>
<accession>A0A0R1GFI7</accession>
<evidence type="ECO:0000313" key="2">
    <source>
        <dbReference type="Proteomes" id="UP000051461"/>
    </source>
</evidence>
<dbReference type="AlphaFoldDB" id="A0A0R1GFI7"/>
<name>A0A0R1GFI7_9LACO</name>
<protein>
    <submittedName>
        <fullName evidence="1">Uncharacterized protein</fullName>
    </submittedName>
</protein>
<dbReference type="PATRIC" id="fig|1423726.3.peg.1589"/>
<dbReference type="STRING" id="1423726.FC07_GL001535"/>
<organism evidence="1 2">
    <name type="scientific">Loigolactobacillus bifermentans DSM 20003</name>
    <dbReference type="NCBI Taxonomy" id="1423726"/>
    <lineage>
        <taxon>Bacteria</taxon>
        <taxon>Bacillati</taxon>
        <taxon>Bacillota</taxon>
        <taxon>Bacilli</taxon>
        <taxon>Lactobacillales</taxon>
        <taxon>Lactobacillaceae</taxon>
        <taxon>Loigolactobacillus</taxon>
    </lineage>
</organism>
<keyword evidence="2" id="KW-1185">Reference proteome</keyword>
<reference evidence="1 2" key="1">
    <citation type="journal article" date="2015" name="Genome Announc.">
        <title>Expanding the biotechnology potential of lactobacilli through comparative genomics of 213 strains and associated genera.</title>
        <authorList>
            <person name="Sun Z."/>
            <person name="Harris H.M."/>
            <person name="McCann A."/>
            <person name="Guo C."/>
            <person name="Argimon S."/>
            <person name="Zhang W."/>
            <person name="Yang X."/>
            <person name="Jeffery I.B."/>
            <person name="Cooney J.C."/>
            <person name="Kagawa T.F."/>
            <person name="Liu W."/>
            <person name="Song Y."/>
            <person name="Salvetti E."/>
            <person name="Wrobel A."/>
            <person name="Rasinkangas P."/>
            <person name="Parkhill J."/>
            <person name="Rea M.C."/>
            <person name="O'Sullivan O."/>
            <person name="Ritari J."/>
            <person name="Douillard F.P."/>
            <person name="Paul Ross R."/>
            <person name="Yang R."/>
            <person name="Briner A.E."/>
            <person name="Felis G.E."/>
            <person name="de Vos W.M."/>
            <person name="Barrangou R."/>
            <person name="Klaenhammer T.R."/>
            <person name="Caufield P.W."/>
            <person name="Cui Y."/>
            <person name="Zhang H."/>
            <person name="O'Toole P.W."/>
        </authorList>
    </citation>
    <scope>NUCLEOTIDE SEQUENCE [LARGE SCALE GENOMIC DNA]</scope>
    <source>
        <strain evidence="1 2">DSM 20003</strain>
    </source>
</reference>
<dbReference type="Proteomes" id="UP000051461">
    <property type="component" value="Unassembled WGS sequence"/>
</dbReference>
<dbReference type="EMBL" id="AZDA01000128">
    <property type="protein sequence ID" value="KRK32998.1"/>
    <property type="molecule type" value="Genomic_DNA"/>
</dbReference>
<evidence type="ECO:0000313" key="1">
    <source>
        <dbReference type="EMBL" id="KRK32998.1"/>
    </source>
</evidence>
<gene>
    <name evidence="1" type="ORF">FC07_GL001535</name>
</gene>
<sequence length="54" mass="6271">MRVIQIKFKRKLACSGDFAVKSDAGQSRLFLLKTNLRNLTIIILKIWRPITIKL</sequence>
<proteinExistence type="predicted"/>